<proteinExistence type="predicted"/>
<evidence type="ECO:0000256" key="5">
    <source>
        <dbReference type="ARBA" id="ARBA00022932"/>
    </source>
</evidence>
<dbReference type="GO" id="GO:0006260">
    <property type="term" value="P:DNA replication"/>
    <property type="evidence" value="ECO:0007669"/>
    <property type="project" value="UniProtKB-KW"/>
</dbReference>
<evidence type="ECO:0000256" key="2">
    <source>
        <dbReference type="ARBA" id="ARBA00022679"/>
    </source>
</evidence>
<dbReference type="InterPro" id="IPR011708">
    <property type="entry name" value="DNA_pol3_alpha_NTPase_dom"/>
</dbReference>
<keyword evidence="3" id="KW-0548">Nucleotidyltransferase</keyword>
<dbReference type="InterPro" id="IPR004805">
    <property type="entry name" value="DnaE2/DnaE/PolC"/>
</dbReference>
<dbReference type="InterPro" id="IPR003141">
    <property type="entry name" value="Pol/His_phosphatase_N"/>
</dbReference>
<evidence type="ECO:0000256" key="3">
    <source>
        <dbReference type="ARBA" id="ARBA00022695"/>
    </source>
</evidence>
<comment type="catalytic activity">
    <reaction evidence="6">
        <text>DNA(n) + a 2'-deoxyribonucleoside 5'-triphosphate = DNA(n+1) + diphosphate</text>
        <dbReference type="Rhea" id="RHEA:22508"/>
        <dbReference type="Rhea" id="RHEA-COMP:17339"/>
        <dbReference type="Rhea" id="RHEA-COMP:17340"/>
        <dbReference type="ChEBI" id="CHEBI:33019"/>
        <dbReference type="ChEBI" id="CHEBI:61560"/>
        <dbReference type="ChEBI" id="CHEBI:173112"/>
        <dbReference type="EC" id="2.7.7.7"/>
    </reaction>
</comment>
<dbReference type="PANTHER" id="PTHR32294">
    <property type="entry name" value="DNA POLYMERASE III SUBUNIT ALPHA"/>
    <property type="match status" value="1"/>
</dbReference>
<reference evidence="9" key="1">
    <citation type="submission" date="2019-06" db="EMBL/GenBank/DDBJ databases">
        <authorList>
            <person name="Kempf S.R."/>
            <person name="Brown K.M."/>
            <person name="Pearce J.A.A."/>
            <person name="Stamm J."/>
            <person name="Powell E.A.A."/>
            <person name="McGriff A.K."/>
            <person name="Tolsma S."/>
            <person name="Caruso S.M."/>
            <person name="Garlena R.A."/>
            <person name="Russell D.A."/>
            <person name="Pope W.H."/>
            <person name="Jacobs-Se D."/>
            <person name="Hatfull G.F."/>
        </authorList>
    </citation>
    <scope>NUCLEOTIDE SEQUENCE [LARGE SCALE GENOMIC DNA]</scope>
</reference>
<accession>A0A514U250</accession>
<gene>
    <name evidence="8" type="primary">78</name>
    <name evidence="8" type="ORF">SEA_BRAELYN_79</name>
</gene>
<dbReference type="InterPro" id="IPR004013">
    <property type="entry name" value="PHP_dom"/>
</dbReference>
<keyword evidence="4" id="KW-0235">DNA replication</keyword>
<dbReference type="Gene3D" id="1.10.10.1600">
    <property type="entry name" value="Bacterial DNA polymerase III alpha subunit, thumb domain"/>
    <property type="match status" value="1"/>
</dbReference>
<keyword evidence="2" id="KW-0808">Transferase</keyword>
<dbReference type="Pfam" id="PF14579">
    <property type="entry name" value="HHH_6"/>
    <property type="match status" value="1"/>
</dbReference>
<protein>
    <recommendedName>
        <fullName evidence="1">DNA-directed DNA polymerase</fullName>
        <ecNumber evidence="1">2.7.7.7</ecNumber>
    </recommendedName>
</protein>
<dbReference type="Pfam" id="PF02811">
    <property type="entry name" value="PHP"/>
    <property type="match status" value="1"/>
</dbReference>
<sequence>MTQTVELHLHDHYSSMDGTNTAAEYMVRAKELGMTHLAQTNHGTLGGHREFQQAATDAGIVPILGVEAYISPTDRFDKRSKALRSDGTNAYNHLIILAQNETGLQTLNRINRVGWTEGFYSKPRIDMEVLENDNEGLIVLSGCLNGLICKAIEAGNLEEAMAIADRFKSILGDRFFIEVQGHNPKSMNEALFKIADEKGILPVVTSDCHYARKEDLWIQEAMLILSTNPKKNKDAELSKSQKMDMLERFNYLYPDRKMTFEKIEIYLHDAQEHRDAFKAQGFDREDIITNTHVVADMIGDYPFHRGLDLLPRPKDGSPDDILEEKARQGLKDRGFADDPKYVERLEEELDIIKSKDFSTYFLIVEDMISFARREGIMVGPGRGSGAGSLVNYALRITEVDPIAENLLFFRFINPERNDFPDIDTDFEDARRGEVKEYLRKKYGHVASIATYGYFKDKAVIKDAARVFCIPVGEVNRALKFVEKWEQFLTSPTTEEFRKKYPEVIKLAERLRGRIRQSGMHAAGVVIANQPLANFAPIETAKDPNDPNGPRIPLVAMDMDQAADLGLVKLDALGLKTLSIIKDTLRMIEQRHGKAIDLNTIPLTDSRVYAMLSDGYTKGVFQCEATAYTKLIIKMGGVKNFDELAASNALVRPGAMNTIGAEYIARKNGKSPVKYHHFEMKPFTSETYGEILYQEQVMQTMTELAGMKMATADKVRKIIGKKKDASEFDAYRDEFMEGASKKVHPAVAEKLWHDFEAHAGYSFNKSHAVAYSRLSYWTAWLKRHYPLEFMCATLRNEGDKDSLTEYLIETKRMGIKMLLPHANVSGVNFEIEGDAIRFGLSNIKFIREPGALRLIEYRPFTSYADLESKVKESGNGLNVRALNAMNLVGAAAFEDNPRTGNERENYYEYLGIPAFELKFIPPKVRAQMTDLEDYKDKGAFCVLAMVKGIKRGEGWARLDLIDETGTAGVFTNPETPIEPGQMYAILVSDNRVARYATMDELINRIPNGFVDYLYASEYGDIPEGMYKVLAFQRYVTKAKKTMAYTTVCDSEKNLYPVMAFPTMFHKAYGKCKDGAVIDAILKQTQEGSWFYDNIL</sequence>
<dbReference type="SUPFAM" id="SSF89550">
    <property type="entry name" value="PHP domain-like"/>
    <property type="match status" value="1"/>
</dbReference>
<dbReference type="EMBL" id="MN096371">
    <property type="protein sequence ID" value="QDK02935.1"/>
    <property type="molecule type" value="Genomic_DNA"/>
</dbReference>
<keyword evidence="9" id="KW-1185">Reference proteome</keyword>
<dbReference type="RefSeq" id="YP_010103971.1">
    <property type="nucleotide sequence ID" value="NC_055813.1"/>
</dbReference>
<evidence type="ECO:0000256" key="4">
    <source>
        <dbReference type="ARBA" id="ARBA00022705"/>
    </source>
</evidence>
<dbReference type="Proteomes" id="UP000317969">
    <property type="component" value="Segment"/>
</dbReference>
<evidence type="ECO:0000313" key="9">
    <source>
        <dbReference type="Proteomes" id="UP000317969"/>
    </source>
</evidence>
<dbReference type="NCBIfam" id="TIGR00594">
    <property type="entry name" value="polc"/>
    <property type="match status" value="1"/>
</dbReference>
<dbReference type="Pfam" id="PF17657">
    <property type="entry name" value="DNA_pol3_finger"/>
    <property type="match status" value="1"/>
</dbReference>
<dbReference type="InterPro" id="IPR016195">
    <property type="entry name" value="Pol/histidinol_Pase-like"/>
</dbReference>
<dbReference type="EC" id="2.7.7.7" evidence="1"/>
<keyword evidence="5" id="KW-0239">DNA-directed DNA polymerase</keyword>
<evidence type="ECO:0000259" key="7">
    <source>
        <dbReference type="SMART" id="SM00481"/>
    </source>
</evidence>
<dbReference type="InterPro" id="IPR040982">
    <property type="entry name" value="DNA_pol3_finger"/>
</dbReference>
<dbReference type="Gene3D" id="1.10.150.870">
    <property type="match status" value="1"/>
</dbReference>
<dbReference type="Pfam" id="PF07733">
    <property type="entry name" value="DNA_pol3_alpha"/>
    <property type="match status" value="1"/>
</dbReference>
<dbReference type="SMART" id="SM00481">
    <property type="entry name" value="POLIIIAc"/>
    <property type="match status" value="1"/>
</dbReference>
<dbReference type="GO" id="GO:0003887">
    <property type="term" value="F:DNA-directed DNA polymerase activity"/>
    <property type="evidence" value="ECO:0007669"/>
    <property type="project" value="UniProtKB-KW"/>
</dbReference>
<dbReference type="GeneID" id="65121872"/>
<dbReference type="PANTHER" id="PTHR32294:SF0">
    <property type="entry name" value="DNA POLYMERASE III SUBUNIT ALPHA"/>
    <property type="match status" value="1"/>
</dbReference>
<evidence type="ECO:0000256" key="1">
    <source>
        <dbReference type="ARBA" id="ARBA00012417"/>
    </source>
</evidence>
<dbReference type="InterPro" id="IPR029460">
    <property type="entry name" value="DNAPol_HHH"/>
</dbReference>
<dbReference type="InterPro" id="IPR041931">
    <property type="entry name" value="DNA_pol3_alpha_thumb_dom"/>
</dbReference>
<dbReference type="GO" id="GO:0008408">
    <property type="term" value="F:3'-5' exonuclease activity"/>
    <property type="evidence" value="ECO:0007669"/>
    <property type="project" value="InterPro"/>
</dbReference>
<dbReference type="KEGG" id="vg:65121872"/>
<feature type="domain" description="Polymerase/histidinol phosphatase N-terminal" evidence="7">
    <location>
        <begin position="5"/>
        <end position="72"/>
    </location>
</feature>
<evidence type="ECO:0000256" key="6">
    <source>
        <dbReference type="ARBA" id="ARBA00049244"/>
    </source>
</evidence>
<name>A0A514U250_9CAUD</name>
<evidence type="ECO:0000313" key="8">
    <source>
        <dbReference type="EMBL" id="QDK02935.1"/>
    </source>
</evidence>
<dbReference type="Gene3D" id="3.20.20.140">
    <property type="entry name" value="Metal-dependent hydrolases"/>
    <property type="match status" value="1"/>
</dbReference>
<organism evidence="8 9">
    <name type="scientific">Streptomyces phage Braelyn</name>
    <dbReference type="NCBI Taxonomy" id="2593356"/>
    <lineage>
        <taxon>Viruses</taxon>
        <taxon>Duplodnaviria</taxon>
        <taxon>Heunggongvirae</taxon>
        <taxon>Uroviricota</taxon>
        <taxon>Caudoviricetes</taxon>
        <taxon>Stanwilliamsviridae</taxon>
        <taxon>Boydwoodruffvirinae</taxon>
        <taxon>Samistivirus</taxon>
        <taxon>Samistivirus braelyn</taxon>
    </lineage>
</organism>